<sequence>MTRDPAGGGGIGHERVAAAARAWLWYPDDAVVVHRDDLVVVRWPDYFAASGPGVLRLGGDTPTPVLLDEALALARRWGAGRVTVWVTLDAPPDLEPLLAERAARLDETLDVFALDLTGPLPALDVPGDLELGWQRDPATTREVLEIGMAAFGEGSIPPEAKLAELGAEADASYRAGRGGSVLARLAGRAVAAGGLAVAEDVARLWGGGVVPAARGRGAYRGVLAERLRYAVEHGCTLALVKGRVETSGPVLRRAGFAAYGQERSYTLPVG</sequence>
<dbReference type="SUPFAM" id="SSF55729">
    <property type="entry name" value="Acyl-CoA N-acyltransferases (Nat)"/>
    <property type="match status" value="1"/>
</dbReference>
<dbReference type="InterPro" id="IPR000182">
    <property type="entry name" value="GNAT_dom"/>
</dbReference>
<evidence type="ECO:0000313" key="3">
    <source>
        <dbReference type="Proteomes" id="UP000535511"/>
    </source>
</evidence>
<name>A0A7Y9E7G0_9ACTN</name>
<dbReference type="Gene3D" id="3.40.630.30">
    <property type="match status" value="1"/>
</dbReference>
<dbReference type="EMBL" id="JACCBG010000001">
    <property type="protein sequence ID" value="NYD42402.1"/>
    <property type="molecule type" value="Genomic_DNA"/>
</dbReference>
<organism evidence="2 3">
    <name type="scientific">Nocardioides panaciterrulae</name>
    <dbReference type="NCBI Taxonomy" id="661492"/>
    <lineage>
        <taxon>Bacteria</taxon>
        <taxon>Bacillati</taxon>
        <taxon>Actinomycetota</taxon>
        <taxon>Actinomycetes</taxon>
        <taxon>Propionibacteriales</taxon>
        <taxon>Nocardioidaceae</taxon>
        <taxon>Nocardioides</taxon>
    </lineage>
</organism>
<keyword evidence="3" id="KW-1185">Reference proteome</keyword>
<dbReference type="RefSeq" id="WP_179664045.1">
    <property type="nucleotide sequence ID" value="NZ_JACCBG010000001.1"/>
</dbReference>
<comment type="caution">
    <text evidence="2">The sequence shown here is derived from an EMBL/GenBank/DDBJ whole genome shotgun (WGS) entry which is preliminary data.</text>
</comment>
<dbReference type="Proteomes" id="UP000535511">
    <property type="component" value="Unassembled WGS sequence"/>
</dbReference>
<dbReference type="GO" id="GO:0016747">
    <property type="term" value="F:acyltransferase activity, transferring groups other than amino-acyl groups"/>
    <property type="evidence" value="ECO:0007669"/>
    <property type="project" value="InterPro"/>
</dbReference>
<dbReference type="AlphaFoldDB" id="A0A7Y9E7G0"/>
<evidence type="ECO:0000259" key="1">
    <source>
        <dbReference type="PROSITE" id="PS51186"/>
    </source>
</evidence>
<evidence type="ECO:0000313" key="2">
    <source>
        <dbReference type="EMBL" id="NYD42402.1"/>
    </source>
</evidence>
<dbReference type="PROSITE" id="PS51186">
    <property type="entry name" value="GNAT"/>
    <property type="match status" value="1"/>
</dbReference>
<reference evidence="2 3" key="1">
    <citation type="submission" date="2020-07" db="EMBL/GenBank/DDBJ databases">
        <title>Sequencing the genomes of 1000 actinobacteria strains.</title>
        <authorList>
            <person name="Klenk H.-P."/>
        </authorList>
    </citation>
    <scope>NUCLEOTIDE SEQUENCE [LARGE SCALE GENOMIC DNA]</scope>
    <source>
        <strain evidence="2 3">DSM 21350</strain>
    </source>
</reference>
<proteinExistence type="predicted"/>
<feature type="domain" description="N-acetyltransferase" evidence="1">
    <location>
        <begin position="130"/>
        <end position="270"/>
    </location>
</feature>
<gene>
    <name evidence="2" type="ORF">BJZ21_002485</name>
</gene>
<accession>A0A7Y9E7G0</accession>
<dbReference type="InterPro" id="IPR016181">
    <property type="entry name" value="Acyl_CoA_acyltransferase"/>
</dbReference>
<protein>
    <submittedName>
        <fullName evidence="2">GNAT superfamily N-acetyltransferase</fullName>
    </submittedName>
</protein>
<keyword evidence="2" id="KW-0808">Transferase</keyword>